<dbReference type="Proteomes" id="UP001519343">
    <property type="component" value="Unassembled WGS sequence"/>
</dbReference>
<protein>
    <submittedName>
        <fullName evidence="1">Uncharacterized protein</fullName>
    </submittedName>
</protein>
<gene>
    <name evidence="1" type="ORF">J2Z37_004976</name>
</gene>
<keyword evidence="2" id="KW-1185">Reference proteome</keyword>
<reference evidence="1 2" key="1">
    <citation type="submission" date="2021-03" db="EMBL/GenBank/DDBJ databases">
        <title>Genomic Encyclopedia of Type Strains, Phase IV (KMG-IV): sequencing the most valuable type-strain genomes for metagenomic binning, comparative biology and taxonomic classification.</title>
        <authorList>
            <person name="Goeker M."/>
        </authorList>
    </citation>
    <scope>NUCLEOTIDE SEQUENCE [LARGE SCALE GENOMIC DNA]</scope>
    <source>
        <strain evidence="1 2">DSM 24738</strain>
    </source>
</reference>
<organism evidence="1 2">
    <name type="scientific">Ammoniphilus resinae</name>
    <dbReference type="NCBI Taxonomy" id="861532"/>
    <lineage>
        <taxon>Bacteria</taxon>
        <taxon>Bacillati</taxon>
        <taxon>Bacillota</taxon>
        <taxon>Bacilli</taxon>
        <taxon>Bacillales</taxon>
        <taxon>Paenibacillaceae</taxon>
        <taxon>Aneurinibacillus group</taxon>
        <taxon>Ammoniphilus</taxon>
    </lineage>
</organism>
<accession>A0ABS4GXH7</accession>
<comment type="caution">
    <text evidence="1">The sequence shown here is derived from an EMBL/GenBank/DDBJ whole genome shotgun (WGS) entry which is preliminary data.</text>
</comment>
<dbReference type="EMBL" id="JAGGKT010000033">
    <property type="protein sequence ID" value="MBP1934956.1"/>
    <property type="molecule type" value="Genomic_DNA"/>
</dbReference>
<proteinExistence type="predicted"/>
<evidence type="ECO:0000313" key="1">
    <source>
        <dbReference type="EMBL" id="MBP1934956.1"/>
    </source>
</evidence>
<sequence length="59" mass="6769">MSGHHEPKLLTLVTETMNIGHLLMKYGQLVRVIAAEIILQDDRKEQLKLIVISSIKFVR</sequence>
<name>A0ABS4GXH7_9BACL</name>
<evidence type="ECO:0000313" key="2">
    <source>
        <dbReference type="Proteomes" id="UP001519343"/>
    </source>
</evidence>